<organism evidence="2 3">
    <name type="scientific">Arachis hypogaea</name>
    <name type="common">Peanut</name>
    <dbReference type="NCBI Taxonomy" id="3818"/>
    <lineage>
        <taxon>Eukaryota</taxon>
        <taxon>Viridiplantae</taxon>
        <taxon>Streptophyta</taxon>
        <taxon>Embryophyta</taxon>
        <taxon>Tracheophyta</taxon>
        <taxon>Spermatophyta</taxon>
        <taxon>Magnoliopsida</taxon>
        <taxon>eudicotyledons</taxon>
        <taxon>Gunneridae</taxon>
        <taxon>Pentapetalae</taxon>
        <taxon>rosids</taxon>
        <taxon>fabids</taxon>
        <taxon>Fabales</taxon>
        <taxon>Fabaceae</taxon>
        <taxon>Papilionoideae</taxon>
        <taxon>50 kb inversion clade</taxon>
        <taxon>dalbergioids sensu lato</taxon>
        <taxon>Dalbergieae</taxon>
        <taxon>Pterocarpus clade</taxon>
        <taxon>Arachis</taxon>
    </lineage>
</organism>
<proteinExistence type="predicted"/>
<evidence type="ECO:0000256" key="1">
    <source>
        <dbReference type="SAM" id="Coils"/>
    </source>
</evidence>
<feature type="coiled-coil region" evidence="1">
    <location>
        <begin position="113"/>
        <end position="156"/>
    </location>
</feature>
<evidence type="ECO:0000313" key="2">
    <source>
        <dbReference type="EMBL" id="RYQ83505.1"/>
    </source>
</evidence>
<comment type="caution">
    <text evidence="2">The sequence shown here is derived from an EMBL/GenBank/DDBJ whole genome shotgun (WGS) entry which is preliminary data.</text>
</comment>
<gene>
    <name evidence="2" type="ORF">Ahy_B10g102201</name>
</gene>
<dbReference type="Proteomes" id="UP000289738">
    <property type="component" value="Chromosome B10"/>
</dbReference>
<keyword evidence="1" id="KW-0175">Coiled coil</keyword>
<keyword evidence="3" id="KW-1185">Reference proteome</keyword>
<accession>A0A444X1I2</accession>
<dbReference type="AlphaFoldDB" id="A0A444X1I2"/>
<sequence>MEWPFNGRKIVLRFNTELQPIEDGVGLLSGVLGTLGADYNKFSICEKNWKKVTGEDIVYNDCIKEMFHFDEDRGGRIKKIILQSFGSTPSQPFRLSSQPAVDGAQTKEAQRMLVELQAEVTAEKLKRNAVEDEKAAEKLKRKAVENEIAVEKIKRQAIESVMSYLIQR</sequence>
<reference evidence="2 3" key="1">
    <citation type="submission" date="2019-01" db="EMBL/GenBank/DDBJ databases">
        <title>Sequencing of cultivated peanut Arachis hypogaea provides insights into genome evolution and oil improvement.</title>
        <authorList>
            <person name="Chen X."/>
        </authorList>
    </citation>
    <scope>NUCLEOTIDE SEQUENCE [LARGE SCALE GENOMIC DNA]</scope>
    <source>
        <strain evidence="3">cv. Fuhuasheng</strain>
        <tissue evidence="2">Leaves</tissue>
    </source>
</reference>
<evidence type="ECO:0000313" key="3">
    <source>
        <dbReference type="Proteomes" id="UP000289738"/>
    </source>
</evidence>
<protein>
    <submittedName>
        <fullName evidence="2">Uncharacterized protein</fullName>
    </submittedName>
</protein>
<name>A0A444X1I2_ARAHY</name>
<dbReference type="EMBL" id="SDMP01000020">
    <property type="protein sequence ID" value="RYQ83505.1"/>
    <property type="molecule type" value="Genomic_DNA"/>
</dbReference>